<feature type="non-terminal residue" evidence="2">
    <location>
        <position position="1"/>
    </location>
</feature>
<gene>
    <name evidence="2" type="ORF">AKAME5_001788500</name>
</gene>
<feature type="signal peptide" evidence="1">
    <location>
        <begin position="1"/>
        <end position="27"/>
    </location>
</feature>
<proteinExistence type="predicted"/>
<dbReference type="AlphaFoldDB" id="A0AAD3RFV8"/>
<accession>A0AAD3RFV8</accession>
<evidence type="ECO:0000313" key="2">
    <source>
        <dbReference type="EMBL" id="GLD66495.1"/>
    </source>
</evidence>
<comment type="caution">
    <text evidence="2">The sequence shown here is derived from an EMBL/GenBank/DDBJ whole genome shotgun (WGS) entry which is preliminary data.</text>
</comment>
<feature type="chain" id="PRO_5042228668" evidence="1">
    <location>
        <begin position="28"/>
        <end position="103"/>
    </location>
</feature>
<dbReference type="EMBL" id="BRZM01000094">
    <property type="protein sequence ID" value="GLD66495.1"/>
    <property type="molecule type" value="Genomic_DNA"/>
</dbReference>
<organism evidence="2 3">
    <name type="scientific">Lates japonicus</name>
    <name type="common">Japanese lates</name>
    <dbReference type="NCBI Taxonomy" id="270547"/>
    <lineage>
        <taxon>Eukaryota</taxon>
        <taxon>Metazoa</taxon>
        <taxon>Chordata</taxon>
        <taxon>Craniata</taxon>
        <taxon>Vertebrata</taxon>
        <taxon>Euteleostomi</taxon>
        <taxon>Actinopterygii</taxon>
        <taxon>Neopterygii</taxon>
        <taxon>Teleostei</taxon>
        <taxon>Neoteleostei</taxon>
        <taxon>Acanthomorphata</taxon>
        <taxon>Carangaria</taxon>
        <taxon>Carangaria incertae sedis</taxon>
        <taxon>Centropomidae</taxon>
        <taxon>Lates</taxon>
    </lineage>
</organism>
<protein>
    <submittedName>
        <fullName evidence="2">Prominin-1-A-like protein</fullName>
    </submittedName>
</protein>
<name>A0AAD3RFV8_LATJO</name>
<keyword evidence="1" id="KW-0732">Signal</keyword>
<evidence type="ECO:0000256" key="1">
    <source>
        <dbReference type="SAM" id="SignalP"/>
    </source>
</evidence>
<keyword evidence="3" id="KW-1185">Reference proteome</keyword>
<sequence>MRVWRWQGSAGALGAGVGVMLLGLGLAQSVPPQTACAAAAAQQSLTQPHYEDTTGRDTGVGFMAAPVQSFLHTVQPKPFPGDLILEVANDHGQVLSNQELIKK</sequence>
<reference evidence="2" key="1">
    <citation type="submission" date="2022-08" db="EMBL/GenBank/DDBJ databases">
        <title>Genome sequencing of akame (Lates japonicus).</title>
        <authorList>
            <person name="Hashiguchi Y."/>
            <person name="Takahashi H."/>
        </authorList>
    </citation>
    <scope>NUCLEOTIDE SEQUENCE</scope>
    <source>
        <strain evidence="2">Kochi</strain>
    </source>
</reference>
<dbReference type="Proteomes" id="UP001279410">
    <property type="component" value="Unassembled WGS sequence"/>
</dbReference>
<evidence type="ECO:0000313" key="3">
    <source>
        <dbReference type="Proteomes" id="UP001279410"/>
    </source>
</evidence>